<dbReference type="GO" id="GO:0042742">
    <property type="term" value="P:defense response to bacterium"/>
    <property type="evidence" value="ECO:0007669"/>
    <property type="project" value="UniProtKB-KW"/>
</dbReference>
<dbReference type="PROSITE" id="PS51909">
    <property type="entry name" value="LYSOZYME_I"/>
    <property type="match status" value="2"/>
</dbReference>
<keyword evidence="9" id="KW-1185">Reference proteome</keyword>
<feature type="disulfide bond" evidence="7">
    <location>
        <begin position="350"/>
        <end position="356"/>
    </location>
</feature>
<feature type="disulfide bond" evidence="7">
    <location>
        <begin position="309"/>
        <end position="318"/>
    </location>
</feature>
<dbReference type="InterPro" id="IPR008597">
    <property type="entry name" value="Invert_lysozyme"/>
</dbReference>
<dbReference type="CDD" id="cd16890">
    <property type="entry name" value="lyz_i"/>
    <property type="match status" value="2"/>
</dbReference>
<feature type="disulfide bond" evidence="7">
    <location>
        <begin position="297"/>
        <end position="303"/>
    </location>
</feature>
<dbReference type="SMART" id="SM00705">
    <property type="entry name" value="THEG"/>
    <property type="match status" value="4"/>
</dbReference>
<keyword evidence="6" id="KW-0326">Glycosidase</keyword>
<evidence type="ECO:0000313" key="9">
    <source>
        <dbReference type="Proteomes" id="UP000478052"/>
    </source>
</evidence>
<comment type="catalytic activity">
    <reaction evidence="1">
        <text>Hydrolysis of (1-&gt;4)-beta-linkages between N-acetylmuramic acid and N-acetyl-D-glucosamine residues in a peptidoglycan and between N-acetyl-D-glucosamine residues in chitodextrins.</text>
        <dbReference type="EC" id="3.2.1.17"/>
    </reaction>
</comment>
<keyword evidence="4" id="KW-0081">Bacteriolytic enzyme</keyword>
<reference evidence="8 9" key="1">
    <citation type="submission" date="2019-08" db="EMBL/GenBank/DDBJ databases">
        <title>Whole genome of Aphis craccivora.</title>
        <authorList>
            <person name="Voronova N.V."/>
            <person name="Shulinski R.S."/>
            <person name="Bandarenka Y.V."/>
            <person name="Zhorov D.G."/>
            <person name="Warner D."/>
        </authorList>
    </citation>
    <scope>NUCLEOTIDE SEQUENCE [LARGE SCALE GENOMIC DNA]</scope>
    <source>
        <strain evidence="8">180601</strain>
        <tissue evidence="8">Whole Body</tissue>
    </source>
</reference>
<evidence type="ECO:0000256" key="4">
    <source>
        <dbReference type="ARBA" id="ARBA00022638"/>
    </source>
</evidence>
<protein>
    <recommendedName>
        <fullName evidence="2">lysozyme</fullName>
        <ecNumber evidence="2">3.2.1.17</ecNumber>
    </recommendedName>
</protein>
<dbReference type="GO" id="GO:0003796">
    <property type="term" value="F:lysozyme activity"/>
    <property type="evidence" value="ECO:0007669"/>
    <property type="project" value="UniProtKB-EC"/>
</dbReference>
<accession>A0A6G0Z030</accession>
<proteinExistence type="predicted"/>
<gene>
    <name evidence="8" type="ORF">FWK35_00020782</name>
</gene>
<dbReference type="PANTHER" id="PTHR11195:SF22">
    <property type="entry name" value="LYSOZYME"/>
    <property type="match status" value="1"/>
</dbReference>
<evidence type="ECO:0000256" key="1">
    <source>
        <dbReference type="ARBA" id="ARBA00000632"/>
    </source>
</evidence>
<evidence type="ECO:0000256" key="3">
    <source>
        <dbReference type="ARBA" id="ARBA00022529"/>
    </source>
</evidence>
<dbReference type="AlphaFoldDB" id="A0A6G0Z030"/>
<sequence>MEGCRDDATSESGSASGYYYCARGCLPKIGVIHLQTTVKSSLTIQLHHVPKAIHTMAHHIIFVTVVLCLTALSVSASGDDLPPNPPAPIPHIPMDDACLRCICEAEGQCIPGTKCKGEVCGMYGITKRYWKDSGRHVVSGSRRTDKDAYQKCAINAYCAKKSIFTYMAKYYEDCNYDGKVDCYDYASIHKLGAFACHGKLPEDFIQRFLRGPRNGSKNCTGGDILRTPRPGYFSINLRTLATRYLLPRVIYTTLIVQKSAEPVGCHGCATTIPVTDSARHVEEFPPGWTEKCIGCMCEASSGCNQTLECIEQNEVKYCGVFLLSDVYWQDAGMPVLQGDDPARIGAFERCVRDPYCAARAVNQYIQRYAKDCNKDRVLSCDDYVRLHYFGEANCERPITSLPYYKLENTKSPVQKHNKKSKLIDCNDLCRKVRLEMLSRPMCRKLRPWPDPKLEGPFEISPAALKAKLTGRLEYLAIPKKENEYWESYYSPTITEKYKKIKKISGRLIELSQPKPFIDDEEEKIERKYFKSKIEWLAYMEKLKIFGAARRPPPSPLAPKRNKKPLKTIMEYLEPLSKPANRPENTNERTFEELNTIKSSVLKHNATDRTKNLAVVKPLNEQTLMDLNYDPRDKLLNAKKYIATDRIKELATPKVRETPKTIEVKADAFSVNPNALKAWCSPRIKRLAKPIIRD</sequence>
<dbReference type="PANTHER" id="PTHR11195">
    <property type="entry name" value="DESTABILASE-RELATED"/>
    <property type="match status" value="1"/>
</dbReference>
<evidence type="ECO:0000313" key="8">
    <source>
        <dbReference type="EMBL" id="KAF0763627.1"/>
    </source>
</evidence>
<evidence type="ECO:0000256" key="7">
    <source>
        <dbReference type="PIRSR" id="PIRSR608597-3"/>
    </source>
</evidence>
<evidence type="ECO:0000256" key="2">
    <source>
        <dbReference type="ARBA" id="ARBA00012732"/>
    </source>
</evidence>
<keyword evidence="7" id="KW-1015">Disulfide bond</keyword>
<dbReference type="Gene3D" id="1.10.530.10">
    <property type="match status" value="2"/>
</dbReference>
<evidence type="ECO:0000256" key="6">
    <source>
        <dbReference type="ARBA" id="ARBA00023295"/>
    </source>
</evidence>
<evidence type="ECO:0000256" key="5">
    <source>
        <dbReference type="ARBA" id="ARBA00022801"/>
    </source>
</evidence>
<comment type="caution">
    <text evidence="8">The sequence shown here is derived from an EMBL/GenBank/DDBJ whole genome shotgun (WGS) entry which is preliminary data.</text>
</comment>
<dbReference type="EC" id="3.2.1.17" evidence="2"/>
<organism evidence="8 9">
    <name type="scientific">Aphis craccivora</name>
    <name type="common">Cowpea aphid</name>
    <dbReference type="NCBI Taxonomy" id="307492"/>
    <lineage>
        <taxon>Eukaryota</taxon>
        <taxon>Metazoa</taxon>
        <taxon>Ecdysozoa</taxon>
        <taxon>Arthropoda</taxon>
        <taxon>Hexapoda</taxon>
        <taxon>Insecta</taxon>
        <taxon>Pterygota</taxon>
        <taxon>Neoptera</taxon>
        <taxon>Paraneoptera</taxon>
        <taxon>Hemiptera</taxon>
        <taxon>Sternorrhyncha</taxon>
        <taxon>Aphidomorpha</taxon>
        <taxon>Aphidoidea</taxon>
        <taxon>Aphididae</taxon>
        <taxon>Aphidini</taxon>
        <taxon>Aphis</taxon>
        <taxon>Aphis</taxon>
    </lineage>
</organism>
<feature type="disulfide bond" evidence="7">
    <location>
        <begin position="292"/>
        <end position="380"/>
    </location>
</feature>
<dbReference type="Pfam" id="PF14912">
    <property type="entry name" value="THEG"/>
    <property type="match status" value="3"/>
</dbReference>
<dbReference type="InterPro" id="IPR006623">
    <property type="entry name" value="THEG"/>
</dbReference>
<keyword evidence="5" id="KW-0378">Hydrolase</keyword>
<dbReference type="GO" id="GO:0031640">
    <property type="term" value="P:killing of cells of another organism"/>
    <property type="evidence" value="ECO:0007669"/>
    <property type="project" value="UniProtKB-KW"/>
</dbReference>
<dbReference type="EMBL" id="VUJU01001837">
    <property type="protein sequence ID" value="KAF0763627.1"/>
    <property type="molecule type" value="Genomic_DNA"/>
</dbReference>
<dbReference type="Pfam" id="PF05497">
    <property type="entry name" value="Destabilase"/>
    <property type="match status" value="2"/>
</dbReference>
<keyword evidence="3" id="KW-0929">Antimicrobial</keyword>
<dbReference type="OrthoDB" id="25466at2759"/>
<name>A0A6G0Z030_APHCR</name>
<dbReference type="Proteomes" id="UP000478052">
    <property type="component" value="Unassembled WGS sequence"/>
</dbReference>